<feature type="transmembrane region" description="Helical" evidence="1">
    <location>
        <begin position="7"/>
        <end position="28"/>
    </location>
</feature>
<comment type="caution">
    <text evidence="2">The sequence shown here is derived from an EMBL/GenBank/DDBJ whole genome shotgun (WGS) entry which is preliminary data.</text>
</comment>
<feature type="transmembrane region" description="Helical" evidence="1">
    <location>
        <begin position="34"/>
        <end position="54"/>
    </location>
</feature>
<reference evidence="2" key="1">
    <citation type="submission" date="2020-10" db="EMBL/GenBank/DDBJ databases">
        <authorList>
            <person name="Gilroy R."/>
        </authorList>
    </citation>
    <scope>NUCLEOTIDE SEQUENCE</scope>
    <source>
        <strain evidence="2">CHK195-11698</strain>
    </source>
</reference>
<keyword evidence="1" id="KW-1133">Transmembrane helix</keyword>
<name>A0A9D1HQ60_9FIRM</name>
<organism evidence="2 3">
    <name type="scientific">Candidatus Fimiplasma intestinipullorum</name>
    <dbReference type="NCBI Taxonomy" id="2840825"/>
    <lineage>
        <taxon>Bacteria</taxon>
        <taxon>Bacillati</taxon>
        <taxon>Bacillota</taxon>
        <taxon>Clostridia</taxon>
        <taxon>Eubacteriales</taxon>
        <taxon>Candidatus Fimiplasma</taxon>
    </lineage>
</organism>
<dbReference type="AlphaFoldDB" id="A0A9D1HQ60"/>
<evidence type="ECO:0000313" key="3">
    <source>
        <dbReference type="Proteomes" id="UP000824175"/>
    </source>
</evidence>
<dbReference type="EMBL" id="DVMJ01000112">
    <property type="protein sequence ID" value="HIU14765.1"/>
    <property type="molecule type" value="Genomic_DNA"/>
</dbReference>
<protein>
    <submittedName>
        <fullName evidence="2">Uncharacterized protein</fullName>
    </submittedName>
</protein>
<evidence type="ECO:0000256" key="1">
    <source>
        <dbReference type="SAM" id="Phobius"/>
    </source>
</evidence>
<gene>
    <name evidence="2" type="ORF">IAD15_11995</name>
</gene>
<reference evidence="2" key="2">
    <citation type="journal article" date="2021" name="PeerJ">
        <title>Extensive microbial diversity within the chicken gut microbiome revealed by metagenomics and culture.</title>
        <authorList>
            <person name="Gilroy R."/>
            <person name="Ravi A."/>
            <person name="Getino M."/>
            <person name="Pursley I."/>
            <person name="Horton D.L."/>
            <person name="Alikhan N.F."/>
            <person name="Baker D."/>
            <person name="Gharbi K."/>
            <person name="Hall N."/>
            <person name="Watson M."/>
            <person name="Adriaenssens E.M."/>
            <person name="Foster-Nyarko E."/>
            <person name="Jarju S."/>
            <person name="Secka A."/>
            <person name="Antonio M."/>
            <person name="Oren A."/>
            <person name="Chaudhuri R.R."/>
            <person name="La Ragione R."/>
            <person name="Hildebrand F."/>
            <person name="Pallen M.J."/>
        </authorList>
    </citation>
    <scope>NUCLEOTIDE SEQUENCE</scope>
    <source>
        <strain evidence="2">CHK195-11698</strain>
    </source>
</reference>
<keyword evidence="1" id="KW-0812">Transmembrane</keyword>
<accession>A0A9D1HQ60</accession>
<feature type="transmembrane region" description="Helical" evidence="1">
    <location>
        <begin position="75"/>
        <end position="94"/>
    </location>
</feature>
<proteinExistence type="predicted"/>
<sequence length="123" mass="13185">MKKKDFVTFILSTIGGILFGLGMCMALLPEWHAMTQGIVIGVVGLVVLLIMVLVRRKMDGKPAIVINGKAIGITFFGVVSTIIFGVGMCMTMIWNMMVPGIVVGMIGIVALLCLIPFVKGLKD</sequence>
<feature type="transmembrane region" description="Helical" evidence="1">
    <location>
        <begin position="100"/>
        <end position="118"/>
    </location>
</feature>
<keyword evidence="1" id="KW-0472">Membrane</keyword>
<evidence type="ECO:0000313" key="2">
    <source>
        <dbReference type="EMBL" id="HIU14765.1"/>
    </source>
</evidence>
<dbReference type="Proteomes" id="UP000824175">
    <property type="component" value="Unassembled WGS sequence"/>
</dbReference>